<proteinExistence type="predicted"/>
<comment type="caution">
    <text evidence="2">The sequence shown here is derived from an EMBL/GenBank/DDBJ whole genome shotgun (WGS) entry which is preliminary data.</text>
</comment>
<name>A0A2V1AC28_9ASCO</name>
<evidence type="ECO:0000256" key="1">
    <source>
        <dbReference type="SAM" id="MobiDB-lite"/>
    </source>
</evidence>
<sequence>MHLSDTDFPSFGKPFTEHVYKDGNTISCRRKFTFPFKLEHRYDYLLWLHGVLREVRRVLGPDEFNYILRYLIDGEDAAKESLPKEHDSEKISWIIHHCDQVARELLFSGLSERLHSIIPCCSSDMEKWRQMHQRSFKFRVSQFVEYICKWADKLAIDAWKGKSNSWETMSCLDANSFTKEELYFMMFFNSHENVQETTIKEYFKNLGVEEINLADRVTTSFASNKMYPDALTATCKYNEGCTHCWKKSHGEEDCWVKYPHLRPRPVSKRKANDESRNCSKRQKKSKTSSPEKQTFDVDLAGSKCRSKITFVWSTRSTRHVVKDRNLLYDFVKNRQVLKDFFGNKTVSEGYGKLSGIAANGQRIVLEKVFYLKNAPANIIAGNQPIAKFAHSFSQKDLALTDEKGRRLNTLESDRIALQLHSCLQVAGA</sequence>
<dbReference type="VEuPathDB" id="FungiDB:CXQ87_002524"/>
<accession>A0A2V1AC28</accession>
<keyword evidence="3" id="KW-1185">Reference proteome</keyword>
<protein>
    <submittedName>
        <fullName evidence="2">Uncharacterized protein</fullName>
    </submittedName>
</protein>
<dbReference type="EMBL" id="PKFP01000001">
    <property type="protein sequence ID" value="PVH14391.1"/>
    <property type="molecule type" value="Genomic_DNA"/>
</dbReference>
<dbReference type="AlphaFoldDB" id="A0A2V1AC28"/>
<feature type="region of interest" description="Disordered" evidence="1">
    <location>
        <begin position="265"/>
        <end position="293"/>
    </location>
</feature>
<dbReference type="RefSeq" id="XP_025335331.1">
    <property type="nucleotide sequence ID" value="XM_025481031.1"/>
</dbReference>
<evidence type="ECO:0000313" key="3">
    <source>
        <dbReference type="Proteomes" id="UP000244406"/>
    </source>
</evidence>
<dbReference type="Proteomes" id="UP000244406">
    <property type="component" value="Unassembled WGS sequence"/>
</dbReference>
<organism evidence="2 3">
    <name type="scientific">Candidozyma duobushaemuli</name>
    <dbReference type="NCBI Taxonomy" id="1231522"/>
    <lineage>
        <taxon>Eukaryota</taxon>
        <taxon>Fungi</taxon>
        <taxon>Dikarya</taxon>
        <taxon>Ascomycota</taxon>
        <taxon>Saccharomycotina</taxon>
        <taxon>Pichiomycetes</taxon>
        <taxon>Metschnikowiaceae</taxon>
        <taxon>Candidozyma</taxon>
    </lineage>
</organism>
<gene>
    <name evidence="2" type="ORF">CXQ87_002524</name>
</gene>
<dbReference type="GeneID" id="37002524"/>
<evidence type="ECO:0000313" key="2">
    <source>
        <dbReference type="EMBL" id="PVH14391.1"/>
    </source>
</evidence>
<reference evidence="2 3" key="1">
    <citation type="submission" date="2017-12" db="EMBL/GenBank/DDBJ databases">
        <title>Genome Sequence of the Amphotericin B-resistant Candida duobushaemulonii strain, B09383.</title>
        <authorList>
            <person name="Chow N.A."/>
            <person name="Gade L."/>
            <person name="Batra D."/>
            <person name="Rowe L.A."/>
            <person name="Loparev V.N."/>
            <person name="Litvintseva A.P."/>
        </authorList>
    </citation>
    <scope>NUCLEOTIDE SEQUENCE [LARGE SCALE GENOMIC DNA]</scope>
    <source>
        <strain evidence="2 3">B09383</strain>
    </source>
</reference>